<dbReference type="Proteomes" id="UP000603141">
    <property type="component" value="Unassembled WGS sequence"/>
</dbReference>
<keyword evidence="2" id="KW-0472">Membrane</keyword>
<proteinExistence type="predicted"/>
<keyword evidence="4" id="KW-1185">Reference proteome</keyword>
<accession>A0A934VTN4</accession>
<keyword evidence="2" id="KW-1133">Transmembrane helix</keyword>
<dbReference type="RefSeq" id="WP_200268064.1">
    <property type="nucleotide sequence ID" value="NZ_JAENIJ010000005.1"/>
</dbReference>
<keyword evidence="1" id="KW-0175">Coiled coil</keyword>
<evidence type="ECO:0000256" key="1">
    <source>
        <dbReference type="SAM" id="Coils"/>
    </source>
</evidence>
<keyword evidence="2" id="KW-0812">Transmembrane</keyword>
<sequence>MTARILSITNAIGCLILVGFIFYQWHQGLTTELKLKDAKTEAINEHNERMTAETKIAVLQSDIVGLKDSISSIREAYETSEKSLVEKSKEADDLAKSLSELQAQTEQWMEAIKQRDAKLLEQNQEIAATRKKLDEAIAKLKEAGAR</sequence>
<gene>
    <name evidence="3" type="ORF">JIN85_04510</name>
</gene>
<dbReference type="EMBL" id="JAENIJ010000005">
    <property type="protein sequence ID" value="MBK1881662.1"/>
    <property type="molecule type" value="Genomic_DNA"/>
</dbReference>
<name>A0A934VTN4_9BACT</name>
<evidence type="ECO:0000313" key="3">
    <source>
        <dbReference type="EMBL" id="MBK1881662.1"/>
    </source>
</evidence>
<organism evidence="3 4">
    <name type="scientific">Luteolibacter pohnpeiensis</name>
    <dbReference type="NCBI Taxonomy" id="454153"/>
    <lineage>
        <taxon>Bacteria</taxon>
        <taxon>Pseudomonadati</taxon>
        <taxon>Verrucomicrobiota</taxon>
        <taxon>Verrucomicrobiia</taxon>
        <taxon>Verrucomicrobiales</taxon>
        <taxon>Verrucomicrobiaceae</taxon>
        <taxon>Luteolibacter</taxon>
    </lineage>
</organism>
<feature type="transmembrane region" description="Helical" evidence="2">
    <location>
        <begin position="6"/>
        <end position="25"/>
    </location>
</feature>
<comment type="caution">
    <text evidence="3">The sequence shown here is derived from an EMBL/GenBank/DDBJ whole genome shotgun (WGS) entry which is preliminary data.</text>
</comment>
<dbReference type="AlphaFoldDB" id="A0A934VTN4"/>
<evidence type="ECO:0000313" key="4">
    <source>
        <dbReference type="Proteomes" id="UP000603141"/>
    </source>
</evidence>
<protein>
    <submittedName>
        <fullName evidence="3">Uncharacterized protein</fullName>
    </submittedName>
</protein>
<reference evidence="3" key="1">
    <citation type="submission" date="2021-01" db="EMBL/GenBank/DDBJ databases">
        <title>Modified the classification status of verrucomicrobia.</title>
        <authorList>
            <person name="Feng X."/>
        </authorList>
    </citation>
    <scope>NUCLEOTIDE SEQUENCE</scope>
    <source>
        <strain evidence="3">KCTC 22041</strain>
    </source>
</reference>
<evidence type="ECO:0000256" key="2">
    <source>
        <dbReference type="SAM" id="Phobius"/>
    </source>
</evidence>
<feature type="coiled-coil region" evidence="1">
    <location>
        <begin position="84"/>
        <end position="146"/>
    </location>
</feature>